<dbReference type="OMA" id="SCPYGPK"/>
<dbReference type="SUPFAM" id="SSF90229">
    <property type="entry name" value="CCCH zinc finger"/>
    <property type="match status" value="2"/>
</dbReference>
<feature type="compositionally biased region" description="Low complexity" evidence="6">
    <location>
        <begin position="327"/>
        <end position="336"/>
    </location>
</feature>
<gene>
    <name evidence="9" type="ORF">BCR43DRAFT_497250</name>
</gene>
<dbReference type="GO" id="GO:0010468">
    <property type="term" value="P:regulation of gene expression"/>
    <property type="evidence" value="ECO:0007669"/>
    <property type="project" value="UniProtKB-ARBA"/>
</dbReference>
<dbReference type="SUPFAM" id="SSF48371">
    <property type="entry name" value="ARM repeat"/>
    <property type="match status" value="1"/>
</dbReference>
<dbReference type="SMART" id="SM00515">
    <property type="entry name" value="eIF5C"/>
    <property type="match status" value="1"/>
</dbReference>
<dbReference type="Gene3D" id="1.25.40.180">
    <property type="match status" value="1"/>
</dbReference>
<feature type="zinc finger region" description="C3H1-type" evidence="5">
    <location>
        <begin position="270"/>
        <end position="298"/>
    </location>
</feature>
<protein>
    <recommendedName>
        <fullName evidence="11">Nudix hydrolase domain-containing protein</fullName>
    </recommendedName>
</protein>
<proteinExistence type="predicted"/>
<dbReference type="InterPro" id="IPR003307">
    <property type="entry name" value="W2_domain"/>
</dbReference>
<dbReference type="STRING" id="13706.A0A1X2H5D8"/>
<reference evidence="9 10" key="1">
    <citation type="submission" date="2016-07" db="EMBL/GenBank/DDBJ databases">
        <title>Pervasive Adenine N6-methylation of Active Genes in Fungi.</title>
        <authorList>
            <consortium name="DOE Joint Genome Institute"/>
            <person name="Mondo S.J."/>
            <person name="Dannebaum R.O."/>
            <person name="Kuo R.C."/>
            <person name="Labutti K."/>
            <person name="Haridas S."/>
            <person name="Kuo A."/>
            <person name="Salamov A."/>
            <person name="Ahrendt S.R."/>
            <person name="Lipzen A."/>
            <person name="Sullivan W."/>
            <person name="Andreopoulos W.B."/>
            <person name="Clum A."/>
            <person name="Lindquist E."/>
            <person name="Daum C."/>
            <person name="Ramamoorthy G.K."/>
            <person name="Gryganskyi A."/>
            <person name="Culley D."/>
            <person name="Magnuson J.K."/>
            <person name="James T.Y."/>
            <person name="O'Malley M.A."/>
            <person name="Stajich J.E."/>
            <person name="Spatafora J.W."/>
            <person name="Visel A."/>
            <person name="Grigoriev I.V."/>
        </authorList>
    </citation>
    <scope>NUCLEOTIDE SEQUENCE [LARGE SCALE GENOMIC DNA]</scope>
    <source>
        <strain evidence="9 10">NRRL 2496</strain>
    </source>
</reference>
<dbReference type="Proteomes" id="UP000242180">
    <property type="component" value="Unassembled WGS sequence"/>
</dbReference>
<feature type="compositionally biased region" description="Basic residues" evidence="6">
    <location>
        <begin position="145"/>
        <end position="157"/>
    </location>
</feature>
<dbReference type="SMART" id="SM00356">
    <property type="entry name" value="ZnF_C3H1"/>
    <property type="match status" value="2"/>
</dbReference>
<evidence type="ECO:0000256" key="4">
    <source>
        <dbReference type="ARBA" id="ARBA00022833"/>
    </source>
</evidence>
<dbReference type="SUPFAM" id="SSF55811">
    <property type="entry name" value="Nudix"/>
    <property type="match status" value="1"/>
</dbReference>
<dbReference type="GO" id="GO:0008270">
    <property type="term" value="F:zinc ion binding"/>
    <property type="evidence" value="ECO:0007669"/>
    <property type="project" value="UniProtKB-KW"/>
</dbReference>
<dbReference type="GO" id="GO:0000166">
    <property type="term" value="F:nucleotide binding"/>
    <property type="evidence" value="ECO:0007669"/>
    <property type="project" value="UniProtKB-KW"/>
</dbReference>
<dbReference type="CDD" id="cd03428">
    <property type="entry name" value="NUDIX_Ap4A_Nudt2"/>
    <property type="match status" value="1"/>
</dbReference>
<keyword evidence="10" id="KW-1185">Reference proteome</keyword>
<evidence type="ECO:0008006" key="11">
    <source>
        <dbReference type="Google" id="ProtNLM"/>
    </source>
</evidence>
<dbReference type="InterPro" id="IPR015797">
    <property type="entry name" value="NUDIX_hydrolase-like_dom_sf"/>
</dbReference>
<keyword evidence="2" id="KW-0677">Repeat</keyword>
<keyword evidence="4 5" id="KW-0862">Zinc</keyword>
<dbReference type="InterPro" id="IPR000571">
    <property type="entry name" value="Znf_CCCH"/>
</dbReference>
<evidence type="ECO:0000256" key="6">
    <source>
        <dbReference type="SAM" id="MobiDB-lite"/>
    </source>
</evidence>
<dbReference type="FunFam" id="4.10.1000.10:FF:000001">
    <property type="entry name" value="zinc finger CCCH domain-containing protein 15-like"/>
    <property type="match status" value="1"/>
</dbReference>
<feature type="domain" description="W2" evidence="8">
    <location>
        <begin position="486"/>
        <end position="644"/>
    </location>
</feature>
<accession>A0A1X2H5D8</accession>
<evidence type="ECO:0000313" key="10">
    <source>
        <dbReference type="Proteomes" id="UP000242180"/>
    </source>
</evidence>
<dbReference type="OrthoDB" id="410307at2759"/>
<name>A0A1X2H5D8_SYNRA</name>
<evidence type="ECO:0000259" key="7">
    <source>
        <dbReference type="PROSITE" id="PS50103"/>
    </source>
</evidence>
<dbReference type="PROSITE" id="PS50103">
    <property type="entry name" value="ZF_C3H1"/>
    <property type="match status" value="2"/>
</dbReference>
<evidence type="ECO:0000256" key="3">
    <source>
        <dbReference type="ARBA" id="ARBA00022771"/>
    </source>
</evidence>
<dbReference type="EMBL" id="MCGN01000009">
    <property type="protein sequence ID" value="ORY93619.1"/>
    <property type="molecule type" value="Genomic_DNA"/>
</dbReference>
<dbReference type="AlphaFoldDB" id="A0A1X2H5D8"/>
<feature type="region of interest" description="Disordered" evidence="6">
    <location>
        <begin position="144"/>
        <end position="184"/>
    </location>
</feature>
<feature type="domain" description="C3H1-type" evidence="7">
    <location>
        <begin position="270"/>
        <end position="298"/>
    </location>
</feature>
<feature type="compositionally biased region" description="Basic and acidic residues" evidence="6">
    <location>
        <begin position="171"/>
        <end position="184"/>
    </location>
</feature>
<dbReference type="Gene3D" id="3.90.79.10">
    <property type="entry name" value="Nucleoside Triphosphate Pyrophosphohydrolase"/>
    <property type="match status" value="1"/>
</dbReference>
<evidence type="ECO:0000313" key="9">
    <source>
        <dbReference type="EMBL" id="ORY93619.1"/>
    </source>
</evidence>
<dbReference type="GO" id="GO:0051252">
    <property type="term" value="P:regulation of RNA metabolic process"/>
    <property type="evidence" value="ECO:0007669"/>
    <property type="project" value="UniProtKB-ARBA"/>
</dbReference>
<evidence type="ECO:0000256" key="1">
    <source>
        <dbReference type="ARBA" id="ARBA00022723"/>
    </source>
</evidence>
<sequence>MDKACQNNLYAGLLIYRLQRNVEYLLLNDTFTNKKHWFCPKGQVIGQEDEIKCAFRETFEATGLSPKDLRIEEGFKIELKYLSGTRPKKVIYRLAQVLDNHARVLPNAEGVHFQWCTQSTAAEKVIFKSMQDVFKYAQSFIDNKKTKRTKDTRRRPQHPAAESNNHHQHHPNHDAPAQRKKDENPLYKTRLCERFETEGNCPYGPKCTFAHGVAELRERKPDIPEEKPAAIPSPSPVPSTAGHINHTFATGPVTMSAAQGGAPLESNNPLFKTRLCERFMKDQFCQYGPKCHFAHGTHELKERPVFTSAANNQHHQKENGSHHNHVQSHLQQNGQHNGHHHGNGMNGKRHEEPIASQPFTAASGAGALASPAAPMPRRAFPEKNWRRSDENIRSLEVDLIARSPQQTNGTKSTPTRRHNHYNNHHHGNHSQHHYANQHHQQESLPFKEALNDSSNGNKSWMKVVHLSKEEQAKLDVIPSNHASPKSPGKAAQEEAIIQDLKHFFNQQKQEQETKSDVKEVTKLEMRNDLSKRQLLYILLASLLEDHQASTGPLLKAKIPLFQTFVKTMTDQRTLLKAWEKVVTRCPNLLVKTMVAFATWYECDLVDEEAFVSWYSLLEPGTNLERKSSKFIEWLKTADAEEDNEE</sequence>
<dbReference type="Pfam" id="PF00642">
    <property type="entry name" value="zf-CCCH"/>
    <property type="match status" value="2"/>
</dbReference>
<feature type="region of interest" description="Disordered" evidence="6">
    <location>
        <begin position="311"/>
        <end position="351"/>
    </location>
</feature>
<feature type="compositionally biased region" description="Basic residues" evidence="6">
    <location>
        <begin position="414"/>
        <end position="436"/>
    </location>
</feature>
<dbReference type="InterPro" id="IPR036855">
    <property type="entry name" value="Znf_CCCH_sf"/>
</dbReference>
<organism evidence="9 10">
    <name type="scientific">Syncephalastrum racemosum</name>
    <name type="common">Filamentous fungus</name>
    <dbReference type="NCBI Taxonomy" id="13706"/>
    <lineage>
        <taxon>Eukaryota</taxon>
        <taxon>Fungi</taxon>
        <taxon>Fungi incertae sedis</taxon>
        <taxon>Mucoromycota</taxon>
        <taxon>Mucoromycotina</taxon>
        <taxon>Mucoromycetes</taxon>
        <taxon>Mucorales</taxon>
        <taxon>Syncephalastraceae</taxon>
        <taxon>Syncephalastrum</taxon>
    </lineage>
</organism>
<evidence type="ECO:0000256" key="5">
    <source>
        <dbReference type="PROSITE-ProRule" id="PRU00723"/>
    </source>
</evidence>
<comment type="caution">
    <text evidence="9">The sequence shown here is derived from an EMBL/GenBank/DDBJ whole genome shotgun (WGS) entry which is preliminary data.</text>
</comment>
<feature type="domain" description="C3H1-type" evidence="7">
    <location>
        <begin position="186"/>
        <end position="214"/>
    </location>
</feature>
<feature type="zinc finger region" description="C3H1-type" evidence="5">
    <location>
        <begin position="186"/>
        <end position="214"/>
    </location>
</feature>
<dbReference type="InParanoid" id="A0A1X2H5D8"/>
<dbReference type="Pfam" id="PF02020">
    <property type="entry name" value="W2"/>
    <property type="match status" value="1"/>
</dbReference>
<dbReference type="GO" id="GO:0008796">
    <property type="term" value="F:bis(5'-nucleosyl)-tetraphosphatase activity"/>
    <property type="evidence" value="ECO:0007669"/>
    <property type="project" value="InterPro"/>
</dbReference>
<evidence type="ECO:0000256" key="2">
    <source>
        <dbReference type="ARBA" id="ARBA00022737"/>
    </source>
</evidence>
<dbReference type="PANTHER" id="PTHR12547:SF18">
    <property type="entry name" value="PROTEIN TIS11"/>
    <property type="match status" value="1"/>
</dbReference>
<dbReference type="PROSITE" id="PS51363">
    <property type="entry name" value="W2"/>
    <property type="match status" value="1"/>
</dbReference>
<keyword evidence="1 5" id="KW-0479">Metal-binding</keyword>
<evidence type="ECO:0000259" key="8">
    <source>
        <dbReference type="PROSITE" id="PS51363"/>
    </source>
</evidence>
<dbReference type="Gene3D" id="4.10.1000.10">
    <property type="entry name" value="Zinc finger, CCCH-type"/>
    <property type="match status" value="2"/>
</dbReference>
<dbReference type="GO" id="GO:0003729">
    <property type="term" value="F:mRNA binding"/>
    <property type="evidence" value="ECO:0007669"/>
    <property type="project" value="InterPro"/>
</dbReference>
<feature type="region of interest" description="Disordered" evidence="6">
    <location>
        <begin position="366"/>
        <end position="442"/>
    </location>
</feature>
<dbReference type="FunFam" id="4.10.1000.10:FF:000003">
    <property type="entry name" value="Zinc finger CCCH domain-containing protein"/>
    <property type="match status" value="1"/>
</dbReference>
<dbReference type="InterPro" id="IPR045877">
    <property type="entry name" value="ZFP36-like"/>
</dbReference>
<feature type="compositionally biased region" description="Polar residues" evidence="6">
    <location>
        <begin position="403"/>
        <end position="413"/>
    </location>
</feature>
<dbReference type="InterPro" id="IPR003565">
    <property type="entry name" value="Tetra_PHTase"/>
</dbReference>
<dbReference type="PANTHER" id="PTHR12547">
    <property type="entry name" value="CCCH ZINC FINGER/TIS11-RELATED"/>
    <property type="match status" value="1"/>
</dbReference>
<dbReference type="InterPro" id="IPR016024">
    <property type="entry name" value="ARM-type_fold"/>
</dbReference>
<keyword evidence="3 5" id="KW-0863">Zinc-finger</keyword>
<feature type="compositionally biased region" description="Basic and acidic residues" evidence="6">
    <location>
        <begin position="379"/>
        <end position="396"/>
    </location>
</feature>